<dbReference type="InterPro" id="IPR002826">
    <property type="entry name" value="MptE-like"/>
</dbReference>
<dbReference type="EMBL" id="BA000022">
    <property type="protein sequence ID" value="BAA18062.1"/>
    <property type="molecule type" value="Genomic_DNA"/>
</dbReference>
<reference evidence="2 3" key="1">
    <citation type="journal article" date="1995" name="DNA Res.">
        <title>Sequence analysis of the genome of the unicellular cyanobacterium Synechocystis sp. strain PCC6803. I. Sequence features in the 1 Mb region from map positions 64% to 92% of the genome.</title>
        <authorList>
            <person name="Kaneko T."/>
            <person name="Tanaka A."/>
            <person name="Sato S."/>
            <person name="Kotani H."/>
            <person name="Sazuka T."/>
            <person name="Miyajima N."/>
            <person name="Sugiura M."/>
            <person name="Tabata S."/>
        </authorList>
    </citation>
    <scope>NUCLEOTIDE SEQUENCE [LARGE SCALE GENOMIC DNA]</scope>
    <source>
        <strain evidence="3">ATCC 27184 / PCC 6803 / Kazusa</strain>
    </source>
</reference>
<keyword evidence="3" id="KW-1185">Reference proteome</keyword>
<dbReference type="STRING" id="1148.gene:10498933"/>
<dbReference type="InParanoid" id="P73992"/>
<dbReference type="AlphaFoldDB" id="P73992"/>
<feature type="domain" description="6-hydroxymethylpterin diphosphokinase MptE-like" evidence="1">
    <location>
        <begin position="40"/>
        <end position="185"/>
    </location>
</feature>
<dbReference type="Proteomes" id="UP000001425">
    <property type="component" value="Chromosome"/>
</dbReference>
<dbReference type="Pfam" id="PF01973">
    <property type="entry name" value="MptE-like"/>
    <property type="match status" value="1"/>
</dbReference>
<proteinExistence type="predicted"/>
<dbReference type="Gene3D" id="3.90.1480.10">
    <property type="entry name" value="Alpha-2,3-sialyltransferase"/>
    <property type="match status" value="1"/>
</dbReference>
<dbReference type="PIR" id="S75501">
    <property type="entry name" value="S75501"/>
</dbReference>
<dbReference type="IntAct" id="P73992">
    <property type="interactions" value="1"/>
</dbReference>
<dbReference type="eggNOG" id="COG2604">
    <property type="taxonomic scope" value="Bacteria"/>
</dbReference>
<gene>
    <name evidence="2" type="ordered locus">slr2125</name>
</gene>
<organism evidence="2 3">
    <name type="scientific">Synechocystis sp. (strain ATCC 27184 / PCC 6803 / Kazusa)</name>
    <dbReference type="NCBI Taxonomy" id="1111708"/>
    <lineage>
        <taxon>Bacteria</taxon>
        <taxon>Bacillati</taxon>
        <taxon>Cyanobacteriota</taxon>
        <taxon>Cyanophyceae</taxon>
        <taxon>Synechococcales</taxon>
        <taxon>Merismopediaceae</taxon>
        <taxon>Synechocystis</taxon>
    </lineage>
</organism>
<accession>P73992</accession>
<sequence length="264" mass="30441">MTKNTTVERLPDANPYRYGLAEIWRRLKWDLTPESWRSRHRLKQYENQYVGQKAVIVCNGPSLLQTDFSLLKNIYTFGLNKINLLFDKSDFRPSCIVAVNPLVIEQNASFYNNTTIPLFINSKHTSLIKPRENIIFLHSTEQIKFAQDCSISLFHGSTVTFVAMQLAFYFGFSKVALIGCDHSFRMTGLPNEQVTTEQEDPNHFDPKYFANGVQWHLPDLLGSEVGYTMAKFHFEHNNRAIYNATEGGKLEIFPRLSLTDFIDL</sequence>
<evidence type="ECO:0000313" key="3">
    <source>
        <dbReference type="Proteomes" id="UP000001425"/>
    </source>
</evidence>
<reference evidence="2 3" key="2">
    <citation type="journal article" date="1996" name="DNA Res.">
        <title>Sequence analysis of the genome of the unicellular cyanobacterium Synechocystis sp. strain PCC6803. II. Sequence determination of the entire genome and assignment of potential protein-coding regions.</title>
        <authorList>
            <person name="Kaneko T."/>
            <person name="Sato S."/>
            <person name="Kotani H."/>
            <person name="Tanaka A."/>
            <person name="Asamizu E."/>
            <person name="Nakamura Y."/>
            <person name="Miyajima N."/>
            <person name="Hirosawa M."/>
            <person name="Sugiura M."/>
            <person name="Sasamoto S."/>
            <person name="Kimura T."/>
            <person name="Hosouchi T."/>
            <person name="Matsuno A."/>
            <person name="Muraki A."/>
            <person name="Nakazaki N."/>
            <person name="Naruo K."/>
            <person name="Okumura S."/>
            <person name="Shimpo S."/>
            <person name="Takeuchi C."/>
            <person name="Wada T."/>
            <person name="Watanabe A."/>
            <person name="Yamada M."/>
            <person name="Yasuda M."/>
            <person name="Tabata S."/>
        </authorList>
    </citation>
    <scope>NUCLEOTIDE SEQUENCE [LARGE SCALE GENOMIC DNA]</scope>
    <source>
        <strain evidence="3">ATCC 27184 / PCC 6803 / Kazusa</strain>
    </source>
</reference>
<evidence type="ECO:0000259" key="1">
    <source>
        <dbReference type="Pfam" id="PF01973"/>
    </source>
</evidence>
<dbReference type="PaxDb" id="1148-1653146"/>
<dbReference type="KEGG" id="syn:slr2125"/>
<name>P73992_SYNY3</name>
<dbReference type="EnsemblBacteria" id="BAA18062">
    <property type="protein sequence ID" value="BAA18062"/>
    <property type="gene ID" value="BAA18062"/>
</dbReference>
<dbReference type="PhylomeDB" id="P73992"/>
<protein>
    <submittedName>
        <fullName evidence="2">Slr2125 protein</fullName>
    </submittedName>
</protein>
<evidence type="ECO:0000313" key="2">
    <source>
        <dbReference type="EMBL" id="BAA18062.1"/>
    </source>
</evidence>